<dbReference type="EMBL" id="SNRW01008859">
    <property type="protein sequence ID" value="KAA6378880.1"/>
    <property type="molecule type" value="Genomic_DNA"/>
</dbReference>
<gene>
    <name evidence="1" type="ORF">EZS28_025592</name>
</gene>
<name>A0A5J4V8Q2_9EUKA</name>
<proteinExistence type="predicted"/>
<dbReference type="AlphaFoldDB" id="A0A5J4V8Q2"/>
<reference evidence="1 2" key="1">
    <citation type="submission" date="2019-03" db="EMBL/GenBank/DDBJ databases">
        <title>Single cell metagenomics reveals metabolic interactions within the superorganism composed of flagellate Streblomastix strix and complex community of Bacteroidetes bacteria on its surface.</title>
        <authorList>
            <person name="Treitli S.C."/>
            <person name="Kolisko M."/>
            <person name="Husnik F."/>
            <person name="Keeling P."/>
            <person name="Hampl V."/>
        </authorList>
    </citation>
    <scope>NUCLEOTIDE SEQUENCE [LARGE SCALE GENOMIC DNA]</scope>
    <source>
        <strain evidence="1">ST1C</strain>
    </source>
</reference>
<protein>
    <submittedName>
        <fullName evidence="1">Uncharacterized protein</fullName>
    </submittedName>
</protein>
<comment type="caution">
    <text evidence="1">The sequence shown here is derived from an EMBL/GenBank/DDBJ whole genome shotgun (WGS) entry which is preliminary data.</text>
</comment>
<evidence type="ECO:0000313" key="2">
    <source>
        <dbReference type="Proteomes" id="UP000324800"/>
    </source>
</evidence>
<sequence>MILLNIMPVKIVIKHFFVELISRILAQYSTVDIVTQEDALINIIGPVQSIGKIIISFSKFDIDFGDLYFLIDDDKSSLKFSNCNIFRNAGNTAINSHSLAIINLGSLILDNLNIAGQNLEGNQPLIQATSPKLIQFTSLTVTNVALVSGNTSPLLLSATFDQAISVEPILLIENSEIVRNTLAPISEASTIQLEGLKPQQILIKNSTINNRSPPNNNKAYELKIALPQDCEPKDLISQFQQVDLGATFDPIAVKVHPNEQFTALVLPLGDEYANIQVKNFGSETCISYVANFHNDVRTLSCALVIIRAQDTLGLLKGVPRTISISGSFAENDLRTD</sequence>
<organism evidence="1 2">
    <name type="scientific">Streblomastix strix</name>
    <dbReference type="NCBI Taxonomy" id="222440"/>
    <lineage>
        <taxon>Eukaryota</taxon>
        <taxon>Metamonada</taxon>
        <taxon>Preaxostyla</taxon>
        <taxon>Oxymonadida</taxon>
        <taxon>Streblomastigidae</taxon>
        <taxon>Streblomastix</taxon>
    </lineage>
</organism>
<dbReference type="Proteomes" id="UP000324800">
    <property type="component" value="Unassembled WGS sequence"/>
</dbReference>
<evidence type="ECO:0000313" key="1">
    <source>
        <dbReference type="EMBL" id="KAA6378880.1"/>
    </source>
</evidence>
<accession>A0A5J4V8Q2</accession>
<feature type="non-terminal residue" evidence="1">
    <location>
        <position position="336"/>
    </location>
</feature>